<keyword evidence="7" id="KW-0604">Photosystem II</keyword>
<sequence>MARTAFLLAALCAAAVGQAFVPPASPVQREAQAAAAAPAAWVTGAPLQAEEDAVGVPALAPLAAGCALGAAAAWLGRRRQQLAAAGAAAATGAAPLAAHAAGSEKMLMESSVTVAGGEEALFYVFILFATLTTLVLAVVLREAPRI</sequence>
<dbReference type="EMBL" id="HBNR01089568">
    <property type="protein sequence ID" value="CAE4668222.1"/>
    <property type="molecule type" value="Transcribed_RNA"/>
</dbReference>
<accession>A0A7S4T9U6</accession>
<feature type="chain" id="PRO_5031427222" description="Photosystem II reaction center protein T" evidence="9">
    <location>
        <begin position="20"/>
        <end position="146"/>
    </location>
</feature>
<reference evidence="10" key="1">
    <citation type="submission" date="2021-01" db="EMBL/GenBank/DDBJ databases">
        <authorList>
            <person name="Corre E."/>
            <person name="Pelletier E."/>
            <person name="Niang G."/>
            <person name="Scheremetjew M."/>
            <person name="Finn R."/>
            <person name="Kale V."/>
            <person name="Holt S."/>
            <person name="Cochrane G."/>
            <person name="Meng A."/>
            <person name="Brown T."/>
            <person name="Cohen L."/>
        </authorList>
    </citation>
    <scope>NUCLEOTIDE SEQUENCE</scope>
    <source>
        <strain evidence="10">CCMP3105</strain>
    </source>
</reference>
<keyword evidence="2" id="KW-0602">Photosynthesis</keyword>
<evidence type="ECO:0000256" key="7">
    <source>
        <dbReference type="ARBA" id="ARBA00023276"/>
    </source>
</evidence>
<evidence type="ECO:0008006" key="11">
    <source>
        <dbReference type="Google" id="ProtNLM"/>
    </source>
</evidence>
<gene>
    <name evidence="10" type="ORF">AMON00008_LOCUS64265</name>
</gene>
<feature type="signal peptide" evidence="9">
    <location>
        <begin position="1"/>
        <end position="19"/>
    </location>
</feature>
<feature type="transmembrane region" description="Helical" evidence="8">
    <location>
        <begin position="82"/>
        <end position="100"/>
    </location>
</feature>
<evidence type="ECO:0000256" key="2">
    <source>
        <dbReference type="ARBA" id="ARBA00022531"/>
    </source>
</evidence>
<evidence type="ECO:0000313" key="10">
    <source>
        <dbReference type="EMBL" id="CAE4668222.1"/>
    </source>
</evidence>
<name>A0A7S4T9U6_9DINO</name>
<dbReference type="GO" id="GO:0015979">
    <property type="term" value="P:photosynthesis"/>
    <property type="evidence" value="ECO:0007669"/>
    <property type="project" value="UniProtKB-KW"/>
</dbReference>
<keyword evidence="9" id="KW-0732">Signal</keyword>
<dbReference type="AlphaFoldDB" id="A0A7S4T9U6"/>
<evidence type="ECO:0000256" key="5">
    <source>
        <dbReference type="ARBA" id="ARBA00023078"/>
    </source>
</evidence>
<dbReference type="Pfam" id="PF01405">
    <property type="entry name" value="PsbT"/>
    <property type="match status" value="1"/>
</dbReference>
<evidence type="ECO:0000256" key="4">
    <source>
        <dbReference type="ARBA" id="ARBA00022989"/>
    </source>
</evidence>
<dbReference type="GO" id="GO:0009539">
    <property type="term" value="C:photosystem II reaction center"/>
    <property type="evidence" value="ECO:0007669"/>
    <property type="project" value="InterPro"/>
</dbReference>
<keyword evidence="3 8" id="KW-0812">Transmembrane</keyword>
<evidence type="ECO:0000256" key="3">
    <source>
        <dbReference type="ARBA" id="ARBA00022692"/>
    </source>
</evidence>
<dbReference type="InterPro" id="IPR037268">
    <property type="entry name" value="PSII_PsbT_sf"/>
</dbReference>
<protein>
    <recommendedName>
        <fullName evidence="11">Photosystem II reaction center protein T</fullName>
    </recommendedName>
</protein>
<keyword evidence="6 8" id="KW-0472">Membrane</keyword>
<keyword evidence="5" id="KW-0793">Thylakoid</keyword>
<organism evidence="10">
    <name type="scientific">Alexandrium monilatum</name>
    <dbReference type="NCBI Taxonomy" id="311494"/>
    <lineage>
        <taxon>Eukaryota</taxon>
        <taxon>Sar</taxon>
        <taxon>Alveolata</taxon>
        <taxon>Dinophyceae</taxon>
        <taxon>Gonyaulacales</taxon>
        <taxon>Pyrocystaceae</taxon>
        <taxon>Alexandrium</taxon>
    </lineage>
</organism>
<comment type="similarity">
    <text evidence="1">Belongs to the PsbT family.</text>
</comment>
<feature type="transmembrane region" description="Helical" evidence="8">
    <location>
        <begin position="120"/>
        <end position="140"/>
    </location>
</feature>
<evidence type="ECO:0000256" key="6">
    <source>
        <dbReference type="ARBA" id="ARBA00023136"/>
    </source>
</evidence>
<evidence type="ECO:0000256" key="8">
    <source>
        <dbReference type="SAM" id="Phobius"/>
    </source>
</evidence>
<evidence type="ECO:0000256" key="1">
    <source>
        <dbReference type="ARBA" id="ARBA00008658"/>
    </source>
</evidence>
<keyword evidence="4 8" id="KW-1133">Transmembrane helix</keyword>
<proteinExistence type="inferred from homology"/>
<dbReference type="InterPro" id="IPR001743">
    <property type="entry name" value="PSII_PsbT"/>
</dbReference>
<feature type="transmembrane region" description="Helical" evidence="8">
    <location>
        <begin position="57"/>
        <end position="75"/>
    </location>
</feature>
<evidence type="ECO:0000256" key="9">
    <source>
        <dbReference type="SAM" id="SignalP"/>
    </source>
</evidence>
<dbReference type="SUPFAM" id="SSF161029">
    <property type="entry name" value="Photosystem II reaction center protein T, PsbT"/>
    <property type="match status" value="1"/>
</dbReference>